<feature type="non-terminal residue" evidence="4">
    <location>
        <position position="1"/>
    </location>
</feature>
<protein>
    <submittedName>
        <fullName evidence="4">Uncharacterized protein</fullName>
    </submittedName>
</protein>
<gene>
    <name evidence="4" type="primary">ORF107878</name>
    <name evidence="1" type="synonym">ORF107861</name>
    <name evidence="2" type="synonym">ORF107865</name>
    <name evidence="3" type="synonym">ORF107871</name>
</gene>
<organism evidence="4">
    <name type="scientific">Arion vulgaris</name>
    <dbReference type="NCBI Taxonomy" id="1028688"/>
    <lineage>
        <taxon>Eukaryota</taxon>
        <taxon>Metazoa</taxon>
        <taxon>Spiralia</taxon>
        <taxon>Lophotrochozoa</taxon>
        <taxon>Mollusca</taxon>
        <taxon>Gastropoda</taxon>
        <taxon>Heterobranchia</taxon>
        <taxon>Euthyneura</taxon>
        <taxon>Panpulmonata</taxon>
        <taxon>Eupulmonata</taxon>
        <taxon>Stylommatophora</taxon>
        <taxon>Helicina</taxon>
        <taxon>Arionoidea</taxon>
        <taxon>Arionidae</taxon>
        <taxon>Arion</taxon>
    </lineage>
</organism>
<evidence type="ECO:0000313" key="2">
    <source>
        <dbReference type="EMBL" id="CEK78018.1"/>
    </source>
</evidence>
<sequence length="50" mass="5847">RMMRIPWLAKITNAEALNEVKKQRKRIINIRKSQSSILGHVVRRGGLEHI</sequence>
<dbReference type="EMBL" id="HACG01031154">
    <property type="protein sequence ID" value="CEK78019.1"/>
    <property type="molecule type" value="Transcribed_RNA"/>
</dbReference>
<name>A0A0B7ADB4_9EUPU</name>
<evidence type="ECO:0000313" key="3">
    <source>
        <dbReference type="EMBL" id="CEK78019.1"/>
    </source>
</evidence>
<evidence type="ECO:0000313" key="4">
    <source>
        <dbReference type="EMBL" id="CEK78021.1"/>
    </source>
</evidence>
<accession>A0A0B7ADB4</accession>
<evidence type="ECO:0000313" key="1">
    <source>
        <dbReference type="EMBL" id="CEK78017.1"/>
    </source>
</evidence>
<dbReference type="AlphaFoldDB" id="A0A0B7ADB4"/>
<dbReference type="EMBL" id="HACG01031152">
    <property type="protein sequence ID" value="CEK78017.1"/>
    <property type="molecule type" value="Transcribed_RNA"/>
</dbReference>
<proteinExistence type="predicted"/>
<dbReference type="EMBL" id="HACG01031156">
    <property type="protein sequence ID" value="CEK78021.1"/>
    <property type="molecule type" value="Transcribed_RNA"/>
</dbReference>
<dbReference type="EMBL" id="HACG01031153">
    <property type="protein sequence ID" value="CEK78018.1"/>
    <property type="molecule type" value="Transcribed_RNA"/>
</dbReference>
<reference evidence="4" key="1">
    <citation type="submission" date="2014-12" db="EMBL/GenBank/DDBJ databases">
        <title>Insight into the proteome of Arion vulgaris.</title>
        <authorList>
            <person name="Aradska J."/>
            <person name="Bulat T."/>
            <person name="Smidak R."/>
            <person name="Sarate P."/>
            <person name="Gangsoo J."/>
            <person name="Sialana F."/>
            <person name="Bilban M."/>
            <person name="Lubec G."/>
        </authorList>
    </citation>
    <scope>NUCLEOTIDE SEQUENCE</scope>
    <source>
        <tissue evidence="4">Skin</tissue>
    </source>
</reference>